<dbReference type="AlphaFoldDB" id="A0A1J1IJZ6"/>
<proteinExistence type="predicted"/>
<gene>
    <name evidence="2" type="ORF">CLUMA_CG013773</name>
</gene>
<organism evidence="2 3">
    <name type="scientific">Clunio marinus</name>
    <dbReference type="NCBI Taxonomy" id="568069"/>
    <lineage>
        <taxon>Eukaryota</taxon>
        <taxon>Metazoa</taxon>
        <taxon>Ecdysozoa</taxon>
        <taxon>Arthropoda</taxon>
        <taxon>Hexapoda</taxon>
        <taxon>Insecta</taxon>
        <taxon>Pterygota</taxon>
        <taxon>Neoptera</taxon>
        <taxon>Endopterygota</taxon>
        <taxon>Diptera</taxon>
        <taxon>Nematocera</taxon>
        <taxon>Chironomoidea</taxon>
        <taxon>Chironomidae</taxon>
        <taxon>Clunio</taxon>
    </lineage>
</organism>
<dbReference type="Proteomes" id="UP000183832">
    <property type="component" value="Unassembled WGS sequence"/>
</dbReference>
<evidence type="ECO:0000256" key="1">
    <source>
        <dbReference type="SAM" id="MobiDB-lite"/>
    </source>
</evidence>
<name>A0A1J1IJZ6_9DIPT</name>
<dbReference type="EMBL" id="CVRI01000054">
    <property type="protein sequence ID" value="CRL00512.1"/>
    <property type="molecule type" value="Genomic_DNA"/>
</dbReference>
<keyword evidence="3" id="KW-1185">Reference proteome</keyword>
<sequence>MDLYCLVIRFYINGNEIDVSKSSSQSLADVSNFSRAKQNDFLGKEHFSSFDLEYKNSLREKLVEGFSRFPKDYFVAGISCECDDDIFNGMPVIAKNKTQRSRDDCNASGPSPWDTENEQK</sequence>
<evidence type="ECO:0000313" key="2">
    <source>
        <dbReference type="EMBL" id="CRL00512.1"/>
    </source>
</evidence>
<protein>
    <submittedName>
        <fullName evidence="2">CLUMA_CG013773, isoform A</fullName>
    </submittedName>
</protein>
<reference evidence="2 3" key="1">
    <citation type="submission" date="2015-04" db="EMBL/GenBank/DDBJ databases">
        <authorList>
            <person name="Syromyatnikov M.Y."/>
            <person name="Popov V.N."/>
        </authorList>
    </citation>
    <scope>NUCLEOTIDE SEQUENCE [LARGE SCALE GENOMIC DNA]</scope>
</reference>
<evidence type="ECO:0000313" key="3">
    <source>
        <dbReference type="Proteomes" id="UP000183832"/>
    </source>
</evidence>
<accession>A0A1J1IJZ6</accession>
<feature type="region of interest" description="Disordered" evidence="1">
    <location>
        <begin position="97"/>
        <end position="120"/>
    </location>
</feature>